<protein>
    <recommendedName>
        <fullName evidence="2">Tc1-like transposase DDE domain-containing protein</fullName>
    </recommendedName>
</protein>
<feature type="transmembrane region" description="Helical" evidence="1">
    <location>
        <begin position="21"/>
        <end position="40"/>
    </location>
</feature>
<reference evidence="3" key="1">
    <citation type="journal article" date="2016" name="Proc. Natl. Acad. Sci. U.S.A.">
        <title>Lipid metabolic changes in an early divergent fungus govern the establishment of a mutualistic symbiosis with endobacteria.</title>
        <authorList>
            <person name="Lastovetsky O.A."/>
            <person name="Gaspar M.L."/>
            <person name="Mondo S.J."/>
            <person name="LaButti K.M."/>
            <person name="Sandor L."/>
            <person name="Grigoriev I.V."/>
            <person name="Henry S.A."/>
            <person name="Pawlowska T.E."/>
        </authorList>
    </citation>
    <scope>NUCLEOTIDE SEQUENCE [LARGE SCALE GENOMIC DNA]</scope>
    <source>
        <strain evidence="3">ATCC 52814</strain>
    </source>
</reference>
<feature type="non-terminal residue" evidence="3">
    <location>
        <position position="1"/>
    </location>
</feature>
<dbReference type="InterPro" id="IPR038717">
    <property type="entry name" value="Tc1-like_DDE_dom"/>
</dbReference>
<dbReference type="InterPro" id="IPR036397">
    <property type="entry name" value="RNaseH_sf"/>
</dbReference>
<evidence type="ECO:0000259" key="2">
    <source>
        <dbReference type="Pfam" id="PF13358"/>
    </source>
</evidence>
<dbReference type="EMBL" id="KV921987">
    <property type="protein sequence ID" value="ORE03917.1"/>
    <property type="molecule type" value="Genomic_DNA"/>
</dbReference>
<dbReference type="Gene3D" id="3.30.420.10">
    <property type="entry name" value="Ribonuclease H-like superfamily/Ribonuclease H"/>
    <property type="match status" value="1"/>
</dbReference>
<sequence length="114" mass="13039">RGGAWTPKGETPIVKVENTRAIFHSILLTISVCMVVNVSVRKDSAVKAKGTTANHCLRFLKETLDIMDKFECMYDSYLVMDNTLIHKRANIQEMVEKRCYKCIYLPPYSPELNP</sequence>
<organism evidence="3">
    <name type="scientific">Rhizopus microsporus var. microsporus</name>
    <dbReference type="NCBI Taxonomy" id="86635"/>
    <lineage>
        <taxon>Eukaryota</taxon>
        <taxon>Fungi</taxon>
        <taxon>Fungi incertae sedis</taxon>
        <taxon>Mucoromycota</taxon>
        <taxon>Mucoromycotina</taxon>
        <taxon>Mucoromycetes</taxon>
        <taxon>Mucorales</taxon>
        <taxon>Mucorineae</taxon>
        <taxon>Rhizopodaceae</taxon>
        <taxon>Rhizopus</taxon>
    </lineage>
</organism>
<evidence type="ECO:0000313" key="3">
    <source>
        <dbReference type="EMBL" id="ORE03917.1"/>
    </source>
</evidence>
<keyword evidence="1" id="KW-0812">Transmembrane</keyword>
<name>A0A1X0QVY6_RHIZD</name>
<keyword evidence="1" id="KW-0472">Membrane</keyword>
<feature type="domain" description="Tc1-like transposase DDE" evidence="2">
    <location>
        <begin position="3"/>
        <end position="114"/>
    </location>
</feature>
<dbReference type="AlphaFoldDB" id="A0A1X0QVY6"/>
<evidence type="ECO:0000256" key="1">
    <source>
        <dbReference type="SAM" id="Phobius"/>
    </source>
</evidence>
<gene>
    <name evidence="3" type="ORF">BCV72DRAFT_212366</name>
</gene>
<dbReference type="Proteomes" id="UP000242414">
    <property type="component" value="Unassembled WGS sequence"/>
</dbReference>
<proteinExistence type="predicted"/>
<dbReference type="Pfam" id="PF13358">
    <property type="entry name" value="DDE_3"/>
    <property type="match status" value="1"/>
</dbReference>
<accession>A0A1X0QVY6</accession>
<dbReference type="GO" id="GO:0003676">
    <property type="term" value="F:nucleic acid binding"/>
    <property type="evidence" value="ECO:0007669"/>
    <property type="project" value="InterPro"/>
</dbReference>
<dbReference type="OrthoDB" id="2209160at2759"/>
<dbReference type="VEuPathDB" id="FungiDB:BCV72DRAFT_212366"/>
<keyword evidence="1" id="KW-1133">Transmembrane helix</keyword>